<dbReference type="CDD" id="cd06170">
    <property type="entry name" value="LuxR_C_like"/>
    <property type="match status" value="1"/>
</dbReference>
<dbReference type="InterPro" id="IPR011006">
    <property type="entry name" value="CheY-like_superfamily"/>
</dbReference>
<evidence type="ECO:0000259" key="2">
    <source>
        <dbReference type="PROSITE" id="PS50043"/>
    </source>
</evidence>
<reference evidence="3 4" key="1">
    <citation type="submission" date="2014-12" db="EMBL/GenBank/DDBJ databases">
        <title>16Stimator: statistical estimation of ribosomal gene copy numbers from draft genome assemblies.</title>
        <authorList>
            <person name="Perisin M.A."/>
            <person name="Vetter M."/>
            <person name="Gilbert J.A."/>
            <person name="Bergelson J."/>
        </authorList>
    </citation>
    <scope>NUCLEOTIDE SEQUENCE [LARGE SCALE GENOMIC DNA]</scope>
    <source>
        <strain evidence="3 4">MEDvA23</strain>
    </source>
</reference>
<dbReference type="Pfam" id="PF00196">
    <property type="entry name" value="GerE"/>
    <property type="match status" value="1"/>
</dbReference>
<dbReference type="EMBL" id="JXQQ01000016">
    <property type="protein sequence ID" value="KIQ34293.1"/>
    <property type="molecule type" value="Genomic_DNA"/>
</dbReference>
<dbReference type="PROSITE" id="PS50043">
    <property type="entry name" value="HTH_LUXR_2"/>
    <property type="match status" value="1"/>
</dbReference>
<dbReference type="SUPFAM" id="SSF46894">
    <property type="entry name" value="C-terminal effector domain of the bipartite response regulators"/>
    <property type="match status" value="1"/>
</dbReference>
<dbReference type="SMART" id="SM00421">
    <property type="entry name" value="HTH_LUXR"/>
    <property type="match status" value="1"/>
</dbReference>
<evidence type="ECO:0000256" key="1">
    <source>
        <dbReference type="ARBA" id="ARBA00023125"/>
    </source>
</evidence>
<organism evidence="3 4">
    <name type="scientific">Variovorax paradoxus</name>
    <dbReference type="NCBI Taxonomy" id="34073"/>
    <lineage>
        <taxon>Bacteria</taxon>
        <taxon>Pseudomonadati</taxon>
        <taxon>Pseudomonadota</taxon>
        <taxon>Betaproteobacteria</taxon>
        <taxon>Burkholderiales</taxon>
        <taxon>Comamonadaceae</taxon>
        <taxon>Variovorax</taxon>
    </lineage>
</organism>
<name>A0A0D0LY36_VARPD</name>
<dbReference type="PRINTS" id="PR00038">
    <property type="entry name" value="HTHLUXR"/>
</dbReference>
<dbReference type="GO" id="GO:0006355">
    <property type="term" value="P:regulation of DNA-templated transcription"/>
    <property type="evidence" value="ECO:0007669"/>
    <property type="project" value="InterPro"/>
</dbReference>
<dbReference type="InterPro" id="IPR016032">
    <property type="entry name" value="Sig_transdc_resp-reg_C-effctor"/>
</dbReference>
<proteinExistence type="predicted"/>
<evidence type="ECO:0000313" key="3">
    <source>
        <dbReference type="EMBL" id="KIQ34293.1"/>
    </source>
</evidence>
<dbReference type="GO" id="GO:0003677">
    <property type="term" value="F:DNA binding"/>
    <property type="evidence" value="ECO:0007669"/>
    <property type="project" value="UniProtKB-KW"/>
</dbReference>
<dbReference type="PANTHER" id="PTHR43214">
    <property type="entry name" value="TWO-COMPONENT RESPONSE REGULATOR"/>
    <property type="match status" value="1"/>
</dbReference>
<keyword evidence="1" id="KW-0238">DNA-binding</keyword>
<accession>A0A0D0LY36</accession>
<dbReference type="InterPro" id="IPR000792">
    <property type="entry name" value="Tscrpt_reg_LuxR_C"/>
</dbReference>
<protein>
    <submittedName>
        <fullName evidence="3">LuxR family transcriptional regulator</fullName>
    </submittedName>
</protein>
<feature type="domain" description="HTH luxR-type" evidence="2">
    <location>
        <begin position="137"/>
        <end position="202"/>
    </location>
</feature>
<dbReference type="Proteomes" id="UP000032067">
    <property type="component" value="Unassembled WGS sequence"/>
</dbReference>
<dbReference type="OrthoDB" id="9129394at2"/>
<evidence type="ECO:0000313" key="4">
    <source>
        <dbReference type="Proteomes" id="UP000032067"/>
    </source>
</evidence>
<dbReference type="RefSeq" id="WP_042578289.1">
    <property type="nucleotide sequence ID" value="NZ_JXQQ01000016.1"/>
</dbReference>
<comment type="caution">
    <text evidence="3">The sequence shown here is derived from an EMBL/GenBank/DDBJ whole genome shotgun (WGS) entry which is preliminary data.</text>
</comment>
<dbReference type="SUPFAM" id="SSF52172">
    <property type="entry name" value="CheY-like"/>
    <property type="match status" value="1"/>
</dbReference>
<dbReference type="Gene3D" id="3.40.50.2300">
    <property type="match status" value="1"/>
</dbReference>
<gene>
    <name evidence="3" type="ORF">RT97_08190</name>
</gene>
<sequence>MTAPTQARQIHVAVAHRDPYVAAGIASLLRSRADFVVRSGLPGVDGADDTADVLVTDYATGVQKAADVSSDRSGASSKSFLVVTDQSTGWQIRRAVDAGVRGYLLHDCSAEELSEAVRCVADGRRYLSCPVADQLLDNFSAAVPTAREFEVLQLMAEGLANKGIGRRLGIGEGTVKTHVKAILRKLGEPTRTAAIGEAFRRGLLLEASP</sequence>
<dbReference type="InterPro" id="IPR039420">
    <property type="entry name" value="WalR-like"/>
</dbReference>
<dbReference type="PROSITE" id="PS00622">
    <property type="entry name" value="HTH_LUXR_1"/>
    <property type="match status" value="1"/>
</dbReference>
<dbReference type="AlphaFoldDB" id="A0A0D0LY36"/>